<dbReference type="InterPro" id="IPR027513">
    <property type="entry name" value="RtcB_euk"/>
</dbReference>
<gene>
    <name evidence="20" type="ORF">GCK32_001510</name>
</gene>
<organism evidence="20 21">
    <name type="scientific">Trichostrongylus colubriformis</name>
    <name type="common">Black scour worm</name>
    <dbReference type="NCBI Taxonomy" id="6319"/>
    <lineage>
        <taxon>Eukaryota</taxon>
        <taxon>Metazoa</taxon>
        <taxon>Ecdysozoa</taxon>
        <taxon>Nematoda</taxon>
        <taxon>Chromadorea</taxon>
        <taxon>Rhabditida</taxon>
        <taxon>Rhabditina</taxon>
        <taxon>Rhabditomorpha</taxon>
        <taxon>Strongyloidea</taxon>
        <taxon>Trichostrongylidae</taxon>
        <taxon>Trichostrongylus</taxon>
    </lineage>
</organism>
<dbReference type="SUPFAM" id="SSF49899">
    <property type="entry name" value="Concanavalin A-like lectins/glucanases"/>
    <property type="match status" value="1"/>
</dbReference>
<evidence type="ECO:0000256" key="16">
    <source>
        <dbReference type="PROSITE-ProRule" id="PRU00175"/>
    </source>
</evidence>
<comment type="cofactor">
    <cofactor evidence="12 15">
        <name>Mn(2+)</name>
        <dbReference type="ChEBI" id="CHEBI:29035"/>
    </cofactor>
    <text evidence="12 15">Binds 2 manganese ions per subunit.</text>
</comment>
<dbReference type="Pfam" id="PF13920">
    <property type="entry name" value="zf-C3HC4_3"/>
    <property type="match status" value="1"/>
</dbReference>
<keyword evidence="6 16" id="KW-0863">Zinc-finger</keyword>
<dbReference type="Pfam" id="PF00622">
    <property type="entry name" value="SPRY"/>
    <property type="match status" value="1"/>
</dbReference>
<dbReference type="Pfam" id="PF01139">
    <property type="entry name" value="RtcB"/>
    <property type="match status" value="1"/>
</dbReference>
<dbReference type="InterPro" id="IPR001870">
    <property type="entry name" value="B30.2/SPRY"/>
</dbReference>
<dbReference type="EC" id="6.5.1.8" evidence="12"/>
<feature type="binding site" evidence="12 14">
    <location>
        <begin position="995"/>
        <end position="998"/>
    </location>
    <ligand>
        <name>GMP</name>
        <dbReference type="ChEBI" id="CHEBI:58115"/>
    </ligand>
</feature>
<dbReference type="InterPro" id="IPR043136">
    <property type="entry name" value="B30.2/SPRY_sf"/>
</dbReference>
<reference evidence="20 21" key="1">
    <citation type="submission" date="2019-10" db="EMBL/GenBank/DDBJ databases">
        <title>Assembly and Annotation for the nematode Trichostrongylus colubriformis.</title>
        <authorList>
            <person name="Martin J."/>
        </authorList>
    </citation>
    <scope>NUCLEOTIDE SEQUENCE [LARGE SCALE GENOMIC DNA]</scope>
    <source>
        <strain evidence="20">G859</strain>
        <tissue evidence="20">Whole worm</tissue>
    </source>
</reference>
<evidence type="ECO:0000313" key="21">
    <source>
        <dbReference type="Proteomes" id="UP001331761"/>
    </source>
</evidence>
<evidence type="ECO:0000256" key="2">
    <source>
        <dbReference type="ARBA" id="ARBA00022598"/>
    </source>
</evidence>
<comment type="function">
    <text evidence="12">Catalytic subunit of the tRNA-splicing ligase complex that acts by directly joining spliced tRNA halves to mature-sized tRNAs by incorporating the precursor-derived splice junction phosphate into the mature tRNA as a canonical 3',5'-phosphodiester. May act as an RNA ligase with broad substrate specificity, and may function toward other RNAs.</text>
</comment>
<evidence type="ECO:0000256" key="8">
    <source>
        <dbReference type="ARBA" id="ARBA00023134"/>
    </source>
</evidence>
<accession>A0AAN8FK53</accession>
<feature type="binding site" evidence="12 15">
    <location>
        <position position="852"/>
    </location>
    <ligand>
        <name>Mn(2+)</name>
        <dbReference type="ChEBI" id="CHEBI:29035"/>
        <label>2</label>
    </ligand>
</feature>
<feature type="compositionally biased region" description="Basic and acidic residues" evidence="17">
    <location>
        <begin position="29"/>
        <end position="38"/>
    </location>
</feature>
<dbReference type="FunFam" id="3.90.1860.10:FF:000001">
    <property type="entry name" value="tRNA-splicing ligase RtcB homolog"/>
    <property type="match status" value="1"/>
</dbReference>
<dbReference type="InterPro" id="IPR013083">
    <property type="entry name" value="Znf_RING/FYVE/PHD"/>
</dbReference>
<evidence type="ECO:0000256" key="7">
    <source>
        <dbReference type="ARBA" id="ARBA00022833"/>
    </source>
</evidence>
<dbReference type="PANTHER" id="PTHR11118:SF1">
    <property type="entry name" value="RNA-SPLICING LIGASE RTCB HOMOLOG"/>
    <property type="match status" value="1"/>
</dbReference>
<dbReference type="AlphaFoldDB" id="A0AAN8FK53"/>
<dbReference type="InterPro" id="IPR035774">
    <property type="entry name" value="SPRY_RSPRY1"/>
</dbReference>
<evidence type="ECO:0000256" key="5">
    <source>
        <dbReference type="ARBA" id="ARBA00022741"/>
    </source>
</evidence>
<dbReference type="SUPFAM" id="SSF103365">
    <property type="entry name" value="Hypothetical protein PH1602"/>
    <property type="match status" value="1"/>
</dbReference>
<evidence type="ECO:0000256" key="17">
    <source>
        <dbReference type="SAM" id="MobiDB-lite"/>
    </source>
</evidence>
<protein>
    <recommendedName>
        <fullName evidence="12">RNA-splicing ligase RtcB homolog</fullName>
        <ecNumber evidence="12">6.5.1.8</ecNumber>
    </recommendedName>
    <alternativeName>
        <fullName evidence="12">3'-phosphate/5'-hydroxy nucleic acid ligase</fullName>
    </alternativeName>
</protein>
<feature type="binding site" evidence="12 14">
    <location>
        <position position="1097"/>
    </location>
    <ligand>
        <name>GMP</name>
        <dbReference type="ChEBI" id="CHEBI:58115"/>
    </ligand>
</feature>
<proteinExistence type="inferred from homology"/>
<dbReference type="SUPFAM" id="SSF57850">
    <property type="entry name" value="RING/U-box"/>
    <property type="match status" value="1"/>
</dbReference>
<keyword evidence="5 12" id="KW-0547">Nucleotide-binding</keyword>
<comment type="subunit">
    <text evidence="12">Catalytic component of the tRNA-splicing ligase complex.</text>
</comment>
<keyword evidence="4 12" id="KW-0479">Metal-binding</keyword>
<feature type="region of interest" description="Disordered" evidence="17">
    <location>
        <begin position="29"/>
        <end position="70"/>
    </location>
</feature>
<sequence>MPHSPGCTCILATLLQPFHSNMGSCLCKEKTRQHHESNSRGSRGCRRTEERNRSPHSFEQEVDFDTEGSSQLGRRMSMTNYVGNDVKDLIKQTLKVIRSLVNNEQDPPASLLKLNMIAERERGWLLVVESLIDTVPDDDSLGPAVITLFLDECPLPSKDTVHRLLCSLRLDHASSSSSTRKRSWHRNTCIVLGSLAEKLAGSSSVAMCNPTTLNYLISRILPPFTQARVVLFALLALEKFAQTSENQFLISRTLEESSTHPLKQLEEWRHCTSNAMKRQVGFCATWALDNIFITPNRTYAYEKTDVSKINAMLNHEDVSEYLKIGPDGLEARCDVSSFESVRCTFAVQDGVWFYEATVFTPGVMQIGFATKRSRFLNHEGYGIGDDESSVAYDGCRQLLWHNAHSSRHEHEPWSPGDVVGCLLNIPMGTVMFYLNGRPLQRPHLEFLRNRPAGDGVFAAASFMSFQQCRFNFGAEPFKYPPDIAFSTFNDSGATLTAEQKTILPRRRRLELLQKEPIPEDYCTICYAHPGDTVLEPCMHGGICNTCSVQMDHCPLCRQSIENRLPVNSAPLSSIQLLSSMPRTFEEECAFIERVSECKFKIRKGFVPNMNVECRFYVNKKLEQQMFEELRLSIGRVEFIVAFVESIPSNFRVGGFLPAVRQLGNVAALPGIVGHSIGLPDIHSGYGFSIGNIAAFDVSDKKSVISPGGVGFDINCGVRLIRTNLFERDVQPVKEQLTQALFDYIPVGVGSRGAIPMSASDLVDCLEMGMDWTLREGYSWAEDKEHCEEYGRMLQADATKVSMRAKKRGLPQLGTLGAGNHYAEVQVVDEIFDKHAAAKMGIGELGQVVVMLHCGSRGLGHQVATDALVEMEKAMARDGIVVNDRQLACARIHSNEGQDYLKGMAAAANFAWVNRSCMTFCVRQAFANVFTMQPDDLDMQMIYDVSHNVAKMEEHLVDGRPTQLCVHRKGATRAFPPHHPLIPIDYQLTGQPVLIGGSMGTCSYVLTGTERGMVEAYGTTCHGAGRALSRSKSRQKIPWNEVIENLRKKGISIRLASPKLIMEEAPESYKDVTDVVNTCDIAGISKKSVKLRPIAVIKG</sequence>
<dbReference type="GO" id="GO:0170057">
    <property type="term" value="F:RNA ligase (GTP) activity"/>
    <property type="evidence" value="ECO:0007669"/>
    <property type="project" value="UniProtKB-EC"/>
</dbReference>
<dbReference type="GO" id="GO:0006388">
    <property type="term" value="P:tRNA splicing, via endonucleolytic cleavage and ligation"/>
    <property type="evidence" value="ECO:0007669"/>
    <property type="project" value="UniProtKB-UniRule"/>
</dbReference>
<feature type="binding site" evidence="12 15">
    <location>
        <position position="712"/>
    </location>
    <ligand>
        <name>Mn(2+)</name>
        <dbReference type="ChEBI" id="CHEBI:29035"/>
        <label>1</label>
    </ligand>
</feature>
<evidence type="ECO:0000256" key="11">
    <source>
        <dbReference type="ARBA" id="ARBA00049514"/>
    </source>
</evidence>
<dbReference type="GO" id="GO:0008270">
    <property type="term" value="F:zinc ion binding"/>
    <property type="evidence" value="ECO:0007669"/>
    <property type="project" value="UniProtKB-KW"/>
</dbReference>
<feature type="binding site" evidence="12 14">
    <location>
        <begin position="819"/>
        <end position="823"/>
    </location>
    <ligand>
        <name>GMP</name>
        <dbReference type="ChEBI" id="CHEBI:58115"/>
    </ligand>
</feature>
<evidence type="ECO:0000259" key="19">
    <source>
        <dbReference type="PROSITE" id="PS50188"/>
    </source>
</evidence>
<feature type="binding site" evidence="12">
    <location>
        <position position="715"/>
    </location>
    <ligand>
        <name>Mn(2+)</name>
        <dbReference type="ChEBI" id="CHEBI:29035"/>
        <label>2</label>
    </ligand>
</feature>
<dbReference type="PROSITE" id="PS50188">
    <property type="entry name" value="B302_SPRY"/>
    <property type="match status" value="1"/>
</dbReference>
<evidence type="ECO:0000256" key="1">
    <source>
        <dbReference type="ARBA" id="ARBA00008071"/>
    </source>
</evidence>
<evidence type="ECO:0000313" key="20">
    <source>
        <dbReference type="EMBL" id="KAK5980531.1"/>
    </source>
</evidence>
<comment type="caution">
    <text evidence="20">The sequence shown here is derived from an EMBL/GenBank/DDBJ whole genome shotgun (WGS) entry which is preliminary data.</text>
</comment>
<evidence type="ECO:0000256" key="3">
    <source>
        <dbReference type="ARBA" id="ARBA00022694"/>
    </source>
</evidence>
<dbReference type="Gene3D" id="2.60.120.920">
    <property type="match status" value="1"/>
</dbReference>
<keyword evidence="8 12" id="KW-0342">GTP-binding</keyword>
<dbReference type="Gene3D" id="3.30.40.10">
    <property type="entry name" value="Zinc/RING finger domain, C3HC4 (zinc finger)"/>
    <property type="match status" value="1"/>
</dbReference>
<feature type="binding site" evidence="12 15">
    <location>
        <position position="820"/>
    </location>
    <ligand>
        <name>Mn(2+)</name>
        <dbReference type="ChEBI" id="CHEBI:29035"/>
        <label>1</label>
    </ligand>
</feature>
<dbReference type="InterPro" id="IPR001841">
    <property type="entry name" value="Znf_RING"/>
</dbReference>
<name>A0AAN8FK53_TRICO</name>
<feature type="compositionally biased region" description="Basic and acidic residues" evidence="17">
    <location>
        <begin position="46"/>
        <end position="59"/>
    </location>
</feature>
<feature type="binding site" evidence="12 15">
    <location>
        <position position="946"/>
    </location>
    <ligand>
        <name>Mn(2+)</name>
        <dbReference type="ChEBI" id="CHEBI:29035"/>
        <label>2</label>
    </ligand>
</feature>
<comment type="catalytic activity">
    <reaction evidence="11 12">
        <text>a 3'-end 2',3'-cyclophospho-ribonucleotide-RNA + a 5'-end dephospho-ribonucleoside-RNA + GTP + H2O = a ribonucleotidyl-ribonucleotide-RNA + GMP + diphosphate + H(+)</text>
        <dbReference type="Rhea" id="RHEA:68080"/>
        <dbReference type="Rhea" id="RHEA-COMP:10464"/>
        <dbReference type="Rhea" id="RHEA-COMP:13936"/>
        <dbReference type="Rhea" id="RHEA-COMP:17355"/>
        <dbReference type="ChEBI" id="CHEBI:15377"/>
        <dbReference type="ChEBI" id="CHEBI:15378"/>
        <dbReference type="ChEBI" id="CHEBI:33019"/>
        <dbReference type="ChEBI" id="CHEBI:37565"/>
        <dbReference type="ChEBI" id="CHEBI:58115"/>
        <dbReference type="ChEBI" id="CHEBI:83064"/>
        <dbReference type="ChEBI" id="CHEBI:138284"/>
        <dbReference type="ChEBI" id="CHEBI:173118"/>
        <dbReference type="EC" id="6.5.1.8"/>
    </reaction>
</comment>
<comment type="catalytic activity">
    <reaction evidence="10 12">
        <text>a 3'-end 3'-phospho-ribonucleotide-RNA + a 5'-end dephospho-ribonucleoside-RNA + GTP = a ribonucleotidyl-ribonucleotide-RNA + GMP + diphosphate</text>
        <dbReference type="Rhea" id="RHEA:68076"/>
        <dbReference type="Rhea" id="RHEA-COMP:10463"/>
        <dbReference type="Rhea" id="RHEA-COMP:13936"/>
        <dbReference type="Rhea" id="RHEA-COMP:17355"/>
        <dbReference type="ChEBI" id="CHEBI:33019"/>
        <dbReference type="ChEBI" id="CHEBI:37565"/>
        <dbReference type="ChEBI" id="CHEBI:58115"/>
        <dbReference type="ChEBI" id="CHEBI:83062"/>
        <dbReference type="ChEBI" id="CHEBI:138284"/>
        <dbReference type="ChEBI" id="CHEBI:173118"/>
        <dbReference type="EC" id="6.5.1.8"/>
    </reaction>
</comment>
<dbReference type="InterPro" id="IPR003877">
    <property type="entry name" value="SPRY_dom"/>
</dbReference>
<dbReference type="EMBL" id="WIXE01007309">
    <property type="protein sequence ID" value="KAK5980531.1"/>
    <property type="molecule type" value="Genomic_DNA"/>
</dbReference>
<dbReference type="CDD" id="cd12883">
    <property type="entry name" value="SPRY_RING"/>
    <property type="match status" value="1"/>
</dbReference>
<dbReference type="InterPro" id="IPR001233">
    <property type="entry name" value="RtcB"/>
</dbReference>
<dbReference type="Gene3D" id="3.90.1860.10">
    <property type="entry name" value="tRNA-splicing ligase RtcB"/>
    <property type="match status" value="1"/>
</dbReference>
<feature type="binding site" evidence="12 14">
    <location>
        <position position="1002"/>
    </location>
    <ligand>
        <name>GMP</name>
        <dbReference type="ChEBI" id="CHEBI:58115"/>
    </ligand>
</feature>
<comment type="miscellaneous">
    <text evidence="12">Ligation probably proceeds through 3 nucleotidyl transfer steps, with 2',3'-cyclic phosphate termini being hydrolyzed to 3'-P termini in a step that precedes 3'-P activation with GMP. In the first nucleotidyl transfer step, RTCB reacts with GTP to form a covalent RTCB-histidine-GMP intermediate with release of PPi; in the second step, the GMP moiety is transferred to the RNA 3'-P; in the third step, the 5'-OH from the opposite RNA strand attacks the activated 3'-P to form a 3',5'-phosphodiester bond and release GMP.</text>
</comment>
<evidence type="ECO:0000256" key="14">
    <source>
        <dbReference type="PIRSR" id="PIRSR601233-2"/>
    </source>
</evidence>
<keyword evidence="9 12" id="KW-0464">Manganese</keyword>
<dbReference type="GO" id="GO:0003972">
    <property type="term" value="F:RNA ligase (ATP) activity"/>
    <property type="evidence" value="ECO:0007669"/>
    <property type="project" value="TreeGrafter"/>
</dbReference>
<keyword evidence="21" id="KW-1185">Reference proteome</keyword>
<dbReference type="GO" id="GO:0072669">
    <property type="term" value="C:tRNA-splicing ligase complex"/>
    <property type="evidence" value="ECO:0007669"/>
    <property type="project" value="UniProtKB-UniRule"/>
</dbReference>
<dbReference type="GO" id="GO:0005525">
    <property type="term" value="F:GTP binding"/>
    <property type="evidence" value="ECO:0007669"/>
    <property type="project" value="UniProtKB-KW"/>
</dbReference>
<keyword evidence="3 12" id="KW-0819">tRNA processing</keyword>
<evidence type="ECO:0000256" key="12">
    <source>
        <dbReference type="HAMAP-Rule" id="MF_03144"/>
    </source>
</evidence>
<evidence type="ECO:0000256" key="4">
    <source>
        <dbReference type="ARBA" id="ARBA00022723"/>
    </source>
</evidence>
<dbReference type="HAMAP" id="MF_03144">
    <property type="entry name" value="RtcB_euk"/>
    <property type="match status" value="1"/>
</dbReference>
<dbReference type="SMART" id="SM00449">
    <property type="entry name" value="SPRY"/>
    <property type="match status" value="1"/>
</dbReference>
<dbReference type="GO" id="GO:0005634">
    <property type="term" value="C:nucleus"/>
    <property type="evidence" value="ECO:0007669"/>
    <property type="project" value="TreeGrafter"/>
</dbReference>
<evidence type="ECO:0000256" key="10">
    <source>
        <dbReference type="ARBA" id="ARBA00047746"/>
    </source>
</evidence>
<dbReference type="PROSITE" id="PS50089">
    <property type="entry name" value="ZF_RING_2"/>
    <property type="match status" value="1"/>
</dbReference>
<evidence type="ECO:0000259" key="18">
    <source>
        <dbReference type="PROSITE" id="PS50089"/>
    </source>
</evidence>
<keyword evidence="2 12" id="KW-0436">Ligase</keyword>
<feature type="binding site" evidence="12">
    <location>
        <position position="715"/>
    </location>
    <ligand>
        <name>Mn(2+)</name>
        <dbReference type="ChEBI" id="CHEBI:29035"/>
        <label>1</label>
    </ligand>
</feature>
<feature type="domain" description="B30.2/SPRY" evidence="19">
    <location>
        <begin position="291"/>
        <end position="477"/>
    </location>
</feature>
<evidence type="ECO:0000256" key="13">
    <source>
        <dbReference type="PIRSR" id="PIRSR601233-1"/>
    </source>
</evidence>
<feature type="domain" description="RING-type" evidence="18">
    <location>
        <begin position="522"/>
        <end position="557"/>
    </location>
</feature>
<dbReference type="PANTHER" id="PTHR11118">
    <property type="entry name" value="RNA-SPLICING LIGASE RTCB HOMOLOG"/>
    <property type="match status" value="1"/>
</dbReference>
<evidence type="ECO:0000256" key="6">
    <source>
        <dbReference type="ARBA" id="ARBA00022771"/>
    </source>
</evidence>
<feature type="binding site" evidence="12 14">
    <location>
        <begin position="1021"/>
        <end position="1024"/>
    </location>
    <ligand>
        <name>GMP</name>
        <dbReference type="ChEBI" id="CHEBI:58115"/>
    </ligand>
</feature>
<dbReference type="CDD" id="cd16566">
    <property type="entry name" value="RING-HC_RSPRY1"/>
    <property type="match status" value="1"/>
</dbReference>
<comment type="similarity">
    <text evidence="1 12">Belongs to the RtcB family.</text>
</comment>
<dbReference type="PROSITE" id="PS01288">
    <property type="entry name" value="UPF0027"/>
    <property type="match status" value="1"/>
</dbReference>
<dbReference type="InterPro" id="IPR013320">
    <property type="entry name" value="ConA-like_dom_sf"/>
</dbReference>
<keyword evidence="7" id="KW-0862">Zinc</keyword>
<evidence type="ECO:0000256" key="15">
    <source>
        <dbReference type="PIRSR" id="PIRSR601233-3"/>
    </source>
</evidence>
<dbReference type="Proteomes" id="UP001331761">
    <property type="component" value="Unassembled WGS sequence"/>
</dbReference>
<feature type="active site" description="GMP-histidine intermediate" evidence="12 13">
    <location>
        <position position="1021"/>
    </location>
</feature>
<feature type="binding site" evidence="12 14">
    <location>
        <begin position="946"/>
        <end position="947"/>
    </location>
    <ligand>
        <name>GMP</name>
        <dbReference type="ChEBI" id="CHEBI:58115"/>
    </ligand>
</feature>
<evidence type="ECO:0000256" key="9">
    <source>
        <dbReference type="ARBA" id="ARBA00023211"/>
    </source>
</evidence>
<dbReference type="InterPro" id="IPR036025">
    <property type="entry name" value="RtcB-like_sf"/>
</dbReference>